<gene>
    <name evidence="2" type="ORF">BN869_000005560_1</name>
</gene>
<dbReference type="EMBL" id="CDPU01000014">
    <property type="protein sequence ID" value="CEO49503.1"/>
    <property type="molecule type" value="Genomic_DNA"/>
</dbReference>
<sequence length="720" mass="81658">MDKKQTSPAPLQAELLSTQEEQVPANPPSRKRQINSDNNIDDNPQLKRARLTRENLAHFNKMGKGTEKIPSSSPCDSTSESRKTKTTSTTVSGFARQARRNGILGPEYSKPPVNLKDIRERYSRPNASVSPTESEFTRYARKVARAPNEATMVFEAGRRLLKDYDDHGYNRCLNQSFTGFPNVSFNSGLSAPQPDFIEGLEIEEYDPFPVDELVDGAVLYSDNPFSLTLPHIAGEWKGPSGKMGNAILQSSYDGAALVYARNQALSYMGRSDPPGHAEVITFTTDGTTLNQYAHYAEEVEDGITKYHQYRVKSTNLIDSYQEFKDGRRGLRNTQDYARDQSYRLRDDLKEHWKQQRSKLQHIAEGTSLPVPDLQANPSENTNPYEAAPFDASTVIETLCSLGLAFVLARRMKDTGLDISVVCDLWDRAKGEQMTINGAIYQRSLHDTGKFQTYLPDYEEVLSNLSQRYEVSYRLRLEEEFLSSPGMGNVIQKVIQNRAEYGKVLAPGTQPLAIRAACPHCGLVDKYGQNNIFAADGSAVSFECPVHGRYTYTTEADASKFQFNCQLFNLVLGLFHENVPYNYIEICGSDYAGFWQERLLWRFLQKPILIVYTPLIADWSGSKESKSLYLNDTAYDYLKRAGQEYLLSYRALRRDGKDLDVLWDEVELWVDEPFRLFRGYSLHYIHLLFEQKQLLLGVIHEKKVADSSNTAIIESSRGRHH</sequence>
<name>A0A0B7JWR7_BIOOC</name>
<feature type="region of interest" description="Disordered" evidence="1">
    <location>
        <begin position="60"/>
        <end position="92"/>
    </location>
</feature>
<feature type="region of interest" description="Disordered" evidence="1">
    <location>
        <begin position="1"/>
        <end position="46"/>
    </location>
</feature>
<evidence type="ECO:0000256" key="1">
    <source>
        <dbReference type="SAM" id="MobiDB-lite"/>
    </source>
</evidence>
<proteinExistence type="predicted"/>
<accession>A0A0B7JWR7</accession>
<protein>
    <submittedName>
        <fullName evidence="2">Uncharacterized protein</fullName>
    </submittedName>
</protein>
<evidence type="ECO:0000313" key="2">
    <source>
        <dbReference type="EMBL" id="CEO49503.1"/>
    </source>
</evidence>
<dbReference type="AlphaFoldDB" id="A0A0B7JWR7"/>
<reference evidence="2" key="1">
    <citation type="submission" date="2015-01" db="EMBL/GenBank/DDBJ databases">
        <authorList>
            <person name="Durling Mikael"/>
        </authorList>
    </citation>
    <scope>NUCLEOTIDE SEQUENCE</scope>
</reference>
<organism evidence="2">
    <name type="scientific">Bionectria ochroleuca</name>
    <name type="common">Gliocladium roseum</name>
    <dbReference type="NCBI Taxonomy" id="29856"/>
    <lineage>
        <taxon>Eukaryota</taxon>
        <taxon>Fungi</taxon>
        <taxon>Dikarya</taxon>
        <taxon>Ascomycota</taxon>
        <taxon>Pezizomycotina</taxon>
        <taxon>Sordariomycetes</taxon>
        <taxon>Hypocreomycetidae</taxon>
        <taxon>Hypocreales</taxon>
        <taxon>Bionectriaceae</taxon>
        <taxon>Clonostachys</taxon>
    </lineage>
</organism>